<evidence type="ECO:0000256" key="1">
    <source>
        <dbReference type="SAM" id="MobiDB-lite"/>
    </source>
</evidence>
<sequence length="207" mass="21406">MTSASHGQRERASRGQGPQALWLVWPRPGLPGCVLSAAPARVAASTGTLTGTASRTGSPAQAGRRPTAFLGGRGGGAPEPPGSSSHALRPPAPGELSPTEERNFSCGQQGPCTHRAHKGPRRSPGPRSSRGLPPPPAHPLRHSSLPRRSRALTQPGGRGGKARLRVPAELGVPVSDAWTQQHVTHRPLLTPVCHLRTPTKGGGAGPH</sequence>
<dbReference type="AlphaFoldDB" id="A0A833ZW81"/>
<dbReference type="Proteomes" id="UP000664940">
    <property type="component" value="Unassembled WGS sequence"/>
</dbReference>
<feature type="compositionally biased region" description="Basic residues" evidence="1">
    <location>
        <begin position="139"/>
        <end position="150"/>
    </location>
</feature>
<protein>
    <submittedName>
        <fullName evidence="2">Uncharacterized protein</fullName>
    </submittedName>
</protein>
<name>A0A833ZW81_9CHIR</name>
<feature type="region of interest" description="Disordered" evidence="1">
    <location>
        <begin position="41"/>
        <end position="165"/>
    </location>
</feature>
<gene>
    <name evidence="2" type="ORF">HJG60_011648</name>
</gene>
<dbReference type="EMBL" id="JABVXQ010000007">
    <property type="protein sequence ID" value="KAF6099932.1"/>
    <property type="molecule type" value="Genomic_DNA"/>
</dbReference>
<comment type="caution">
    <text evidence="2">The sequence shown here is derived from an EMBL/GenBank/DDBJ whole genome shotgun (WGS) entry which is preliminary data.</text>
</comment>
<evidence type="ECO:0000313" key="2">
    <source>
        <dbReference type="EMBL" id="KAF6099932.1"/>
    </source>
</evidence>
<proteinExistence type="predicted"/>
<feature type="region of interest" description="Disordered" evidence="1">
    <location>
        <begin position="1"/>
        <end position="20"/>
    </location>
</feature>
<feature type="compositionally biased region" description="Low complexity" evidence="1">
    <location>
        <begin position="43"/>
        <end position="58"/>
    </location>
</feature>
<reference evidence="2 3" key="1">
    <citation type="journal article" date="2020" name="Nature">
        <title>Six reference-quality genomes reveal evolution of bat adaptations.</title>
        <authorList>
            <person name="Jebb D."/>
            <person name="Huang Z."/>
            <person name="Pippel M."/>
            <person name="Hughes G.M."/>
            <person name="Lavrichenko K."/>
            <person name="Devanna P."/>
            <person name="Winkler S."/>
            <person name="Jermiin L.S."/>
            <person name="Skirmuntt E.C."/>
            <person name="Katzourakis A."/>
            <person name="Burkitt-Gray L."/>
            <person name="Ray D.A."/>
            <person name="Sullivan K.A.M."/>
            <person name="Roscito J.G."/>
            <person name="Kirilenko B.M."/>
            <person name="Davalos L.M."/>
            <person name="Corthals A.P."/>
            <person name="Power M.L."/>
            <person name="Jones G."/>
            <person name="Ransome R.D."/>
            <person name="Dechmann D.K.N."/>
            <person name="Locatelli A.G."/>
            <person name="Puechmaille S.J."/>
            <person name="Fedrigo O."/>
            <person name="Jarvis E.D."/>
            <person name="Hiller M."/>
            <person name="Vernes S.C."/>
            <person name="Myers E.W."/>
            <person name="Teeling E.C."/>
        </authorList>
    </citation>
    <scope>NUCLEOTIDE SEQUENCE [LARGE SCALE GENOMIC DNA]</scope>
    <source>
        <strain evidence="2">Bat1K_MPI-CBG_1</strain>
    </source>
</reference>
<accession>A0A833ZW81</accession>
<evidence type="ECO:0000313" key="3">
    <source>
        <dbReference type="Proteomes" id="UP000664940"/>
    </source>
</evidence>
<organism evidence="2 3">
    <name type="scientific">Phyllostomus discolor</name>
    <name type="common">pale spear-nosed bat</name>
    <dbReference type="NCBI Taxonomy" id="89673"/>
    <lineage>
        <taxon>Eukaryota</taxon>
        <taxon>Metazoa</taxon>
        <taxon>Chordata</taxon>
        <taxon>Craniata</taxon>
        <taxon>Vertebrata</taxon>
        <taxon>Euteleostomi</taxon>
        <taxon>Mammalia</taxon>
        <taxon>Eutheria</taxon>
        <taxon>Laurasiatheria</taxon>
        <taxon>Chiroptera</taxon>
        <taxon>Yangochiroptera</taxon>
        <taxon>Phyllostomidae</taxon>
        <taxon>Phyllostominae</taxon>
        <taxon>Phyllostomus</taxon>
    </lineage>
</organism>